<dbReference type="RefSeq" id="WP_103720193.1">
    <property type="nucleotide sequence ID" value="NZ_PQFZ01000015.1"/>
</dbReference>
<dbReference type="InterPro" id="IPR010385">
    <property type="entry name" value="DUF982"/>
</dbReference>
<gene>
    <name evidence="1" type="ORF">CYD53_11596</name>
</gene>
<reference evidence="1 2" key="1">
    <citation type="submission" date="2018-01" db="EMBL/GenBank/DDBJ databases">
        <title>Genomic Encyclopedia of Type Strains, Phase III (KMG-III): the genomes of soil and plant-associated and newly described type strains.</title>
        <authorList>
            <person name="Whitman W."/>
        </authorList>
    </citation>
    <scope>NUCLEOTIDE SEQUENCE [LARGE SCALE GENOMIC DNA]</scope>
    <source>
        <strain evidence="1 2">1131</strain>
    </source>
</reference>
<dbReference type="Gene3D" id="6.10.250.730">
    <property type="match status" value="1"/>
</dbReference>
<dbReference type="Pfam" id="PF06169">
    <property type="entry name" value="DUF982"/>
    <property type="match status" value="1"/>
</dbReference>
<dbReference type="EMBL" id="PQFZ01000015">
    <property type="protein sequence ID" value="POR48348.1"/>
    <property type="molecule type" value="Genomic_DNA"/>
</dbReference>
<accession>A0A2S4M102</accession>
<evidence type="ECO:0000313" key="1">
    <source>
        <dbReference type="EMBL" id="POR48348.1"/>
    </source>
</evidence>
<keyword evidence="2" id="KW-1185">Reference proteome</keyword>
<sequence>MRTDLFARPVTILTGPGFPRAVRSLTEAYQLLIDDPGFTRDAGYTFALKACQAALAGEIEVETARGLFVALAEKHDLLAPDLKAFTAFQRRRGNDPHPGD</sequence>
<evidence type="ECO:0000313" key="2">
    <source>
        <dbReference type="Proteomes" id="UP000236919"/>
    </source>
</evidence>
<proteinExistence type="predicted"/>
<protein>
    <submittedName>
        <fullName evidence="1">Uncharacterized protein DUF982</fullName>
    </submittedName>
</protein>
<dbReference type="AlphaFoldDB" id="A0A2S4M102"/>
<comment type="caution">
    <text evidence="1">The sequence shown here is derived from an EMBL/GenBank/DDBJ whole genome shotgun (WGS) entry which is preliminary data.</text>
</comment>
<name>A0A2S4M102_9HYPH</name>
<organism evidence="1 2">
    <name type="scientific">Bosea psychrotolerans</name>
    <dbReference type="NCBI Taxonomy" id="1871628"/>
    <lineage>
        <taxon>Bacteria</taxon>
        <taxon>Pseudomonadati</taxon>
        <taxon>Pseudomonadota</taxon>
        <taxon>Alphaproteobacteria</taxon>
        <taxon>Hyphomicrobiales</taxon>
        <taxon>Boseaceae</taxon>
        <taxon>Bosea</taxon>
    </lineage>
</organism>
<dbReference type="Proteomes" id="UP000236919">
    <property type="component" value="Unassembled WGS sequence"/>
</dbReference>
<dbReference type="OrthoDB" id="8388069at2"/>